<evidence type="ECO:0000313" key="4">
    <source>
        <dbReference type="Proteomes" id="UP001605036"/>
    </source>
</evidence>
<dbReference type="AlphaFoldDB" id="A0ABD1Z608"/>
<dbReference type="GO" id="GO:0051539">
    <property type="term" value="F:4 iron, 4 sulfur cluster binding"/>
    <property type="evidence" value="ECO:0007669"/>
    <property type="project" value="UniProtKB-KW"/>
</dbReference>
<keyword evidence="2" id="KW-0479">Metal-binding</keyword>
<comment type="cofactor">
    <cofactor evidence="1">
        <name>[4Fe-4S] cluster</name>
        <dbReference type="ChEBI" id="CHEBI:49883"/>
    </cofactor>
</comment>
<reference evidence="3 4" key="1">
    <citation type="submission" date="2024-09" db="EMBL/GenBank/DDBJ databases">
        <title>Chromosome-scale assembly of Riccia fluitans.</title>
        <authorList>
            <person name="Paukszto L."/>
            <person name="Sawicki J."/>
            <person name="Karawczyk K."/>
            <person name="Piernik-Szablinska J."/>
            <person name="Szczecinska M."/>
            <person name="Mazdziarz M."/>
        </authorList>
    </citation>
    <scope>NUCLEOTIDE SEQUENCE [LARGE SCALE GENOMIC DNA]</scope>
    <source>
        <strain evidence="3">Rf_01</strain>
        <tissue evidence="3">Aerial parts of the thallus</tissue>
    </source>
</reference>
<comment type="caution">
    <text evidence="3">The sequence shown here is derived from an EMBL/GenBank/DDBJ whole genome shotgun (WGS) entry which is preliminary data.</text>
</comment>
<gene>
    <name evidence="3" type="ORF">R1flu_010813</name>
</gene>
<dbReference type="PANTHER" id="PTHR30544:SF8">
    <property type="entry name" value="RADICAL SAM SUPERFAMILY PROTEIN"/>
    <property type="match status" value="1"/>
</dbReference>
<dbReference type="EMBL" id="JBHFFA010000002">
    <property type="protein sequence ID" value="KAL2643226.1"/>
    <property type="molecule type" value="Genomic_DNA"/>
</dbReference>
<dbReference type="InterPro" id="IPR013785">
    <property type="entry name" value="Aldolase_TIM"/>
</dbReference>
<accession>A0ABD1Z608</accession>
<name>A0ABD1Z608_9MARC</name>
<organism evidence="3 4">
    <name type="scientific">Riccia fluitans</name>
    <dbReference type="NCBI Taxonomy" id="41844"/>
    <lineage>
        <taxon>Eukaryota</taxon>
        <taxon>Viridiplantae</taxon>
        <taxon>Streptophyta</taxon>
        <taxon>Embryophyta</taxon>
        <taxon>Marchantiophyta</taxon>
        <taxon>Marchantiopsida</taxon>
        <taxon>Marchantiidae</taxon>
        <taxon>Marchantiales</taxon>
        <taxon>Ricciaceae</taxon>
        <taxon>Riccia</taxon>
    </lineage>
</organism>
<dbReference type="PANTHER" id="PTHR30544">
    <property type="entry name" value="23S RRNA METHYLTRANSFERASE"/>
    <property type="match status" value="1"/>
</dbReference>
<dbReference type="Gene3D" id="3.20.20.70">
    <property type="entry name" value="Aldolase class I"/>
    <property type="match status" value="1"/>
</dbReference>
<protein>
    <submittedName>
        <fullName evidence="3">Uncharacterized protein</fullName>
    </submittedName>
</protein>
<keyword evidence="4" id="KW-1185">Reference proteome</keyword>
<evidence type="ECO:0000256" key="1">
    <source>
        <dbReference type="ARBA" id="ARBA00001966"/>
    </source>
</evidence>
<sequence>MVLAAPVMDMKLGFLDWIIVMKVEVAFRKQMPQEALWSQAPSRRHHPVVLLANQDAEPHEVPDLLKAAYPLLESHFKSTTSKLKSEHFSSDGTTIKLLIELQNGQAVESVIMRHDASAGKYAGGPRQGGPRATLCVSSQALWV</sequence>
<keyword evidence="2" id="KW-0408">Iron</keyword>
<evidence type="ECO:0000313" key="3">
    <source>
        <dbReference type="EMBL" id="KAL2643226.1"/>
    </source>
</evidence>
<dbReference type="InterPro" id="IPR040072">
    <property type="entry name" value="Methyltransferase_A"/>
</dbReference>
<dbReference type="Proteomes" id="UP001605036">
    <property type="component" value="Unassembled WGS sequence"/>
</dbReference>
<keyword evidence="2" id="KW-0004">4Fe-4S</keyword>
<evidence type="ECO:0000256" key="2">
    <source>
        <dbReference type="ARBA" id="ARBA00022485"/>
    </source>
</evidence>
<proteinExistence type="predicted"/>
<keyword evidence="2" id="KW-0411">Iron-sulfur</keyword>